<proteinExistence type="predicted"/>
<organism evidence="2 3">
    <name type="scientific">Actinoplanes octamycinicus</name>
    <dbReference type="NCBI Taxonomy" id="135948"/>
    <lineage>
        <taxon>Bacteria</taxon>
        <taxon>Bacillati</taxon>
        <taxon>Actinomycetota</taxon>
        <taxon>Actinomycetes</taxon>
        <taxon>Micromonosporales</taxon>
        <taxon>Micromonosporaceae</taxon>
        <taxon>Actinoplanes</taxon>
    </lineage>
</organism>
<evidence type="ECO:0000313" key="2">
    <source>
        <dbReference type="EMBL" id="MBB4742038.1"/>
    </source>
</evidence>
<protein>
    <submittedName>
        <fullName evidence="2">Anti-anti-sigma factor</fullName>
    </submittedName>
</protein>
<evidence type="ECO:0000313" key="3">
    <source>
        <dbReference type="Proteomes" id="UP000546162"/>
    </source>
</evidence>
<dbReference type="AlphaFoldDB" id="A0A7W7M9I2"/>
<dbReference type="EMBL" id="JACHNB010000001">
    <property type="protein sequence ID" value="MBB4742038.1"/>
    <property type="molecule type" value="Genomic_DNA"/>
</dbReference>
<reference evidence="2 3" key="1">
    <citation type="submission" date="2020-08" db="EMBL/GenBank/DDBJ databases">
        <title>Sequencing the genomes of 1000 actinobacteria strains.</title>
        <authorList>
            <person name="Klenk H.-P."/>
        </authorList>
    </citation>
    <scope>NUCLEOTIDE SEQUENCE [LARGE SCALE GENOMIC DNA]</scope>
    <source>
        <strain evidence="2 3">DSM 45809</strain>
    </source>
</reference>
<comment type="caution">
    <text evidence="2">The sequence shown here is derived from an EMBL/GenBank/DDBJ whole genome shotgun (WGS) entry which is preliminary data.</text>
</comment>
<dbReference type="CDD" id="cd07043">
    <property type="entry name" value="STAS_anti-anti-sigma_factors"/>
    <property type="match status" value="1"/>
</dbReference>
<sequence length="89" mass="9473">MHLIGELDLATRDILAEALGDAARPGHDLILDCTDLDFIDAAAIAVLVCTAHGLGAGQLRLTHLRAGLADIFDLLKLPETVPNFHHEIG</sequence>
<dbReference type="Proteomes" id="UP000546162">
    <property type="component" value="Unassembled WGS sequence"/>
</dbReference>
<dbReference type="Pfam" id="PF01740">
    <property type="entry name" value="STAS"/>
    <property type="match status" value="1"/>
</dbReference>
<dbReference type="InterPro" id="IPR002645">
    <property type="entry name" value="STAS_dom"/>
</dbReference>
<name>A0A7W7M9I2_9ACTN</name>
<keyword evidence="3" id="KW-1185">Reference proteome</keyword>
<dbReference type="Gene3D" id="3.30.750.24">
    <property type="entry name" value="STAS domain"/>
    <property type="match status" value="1"/>
</dbReference>
<feature type="domain" description="STAS" evidence="1">
    <location>
        <begin position="1"/>
        <end position="89"/>
    </location>
</feature>
<evidence type="ECO:0000259" key="1">
    <source>
        <dbReference type="PROSITE" id="PS50801"/>
    </source>
</evidence>
<dbReference type="SUPFAM" id="SSF52091">
    <property type="entry name" value="SpoIIaa-like"/>
    <property type="match status" value="1"/>
</dbReference>
<accession>A0A7W7M9I2</accession>
<dbReference type="InterPro" id="IPR036513">
    <property type="entry name" value="STAS_dom_sf"/>
</dbReference>
<dbReference type="PROSITE" id="PS50801">
    <property type="entry name" value="STAS"/>
    <property type="match status" value="1"/>
</dbReference>
<gene>
    <name evidence="2" type="ORF">BJY16_005497</name>
</gene>
<dbReference type="RefSeq" id="WP_185042457.1">
    <property type="nucleotide sequence ID" value="NZ_BAABFG010000005.1"/>
</dbReference>